<reference evidence="2" key="1">
    <citation type="submission" date="2021-05" db="EMBL/GenBank/DDBJ databases">
        <authorList>
            <person name="Alioto T."/>
            <person name="Alioto T."/>
            <person name="Gomez Garrido J."/>
        </authorList>
    </citation>
    <scope>NUCLEOTIDE SEQUENCE</scope>
</reference>
<evidence type="ECO:0000256" key="1">
    <source>
        <dbReference type="SAM" id="MobiDB-lite"/>
    </source>
</evidence>
<dbReference type="AlphaFoldDB" id="A0A8D8KC26"/>
<dbReference type="EMBL" id="HBUE01314650">
    <property type="protein sequence ID" value="CAG6585047.1"/>
    <property type="molecule type" value="Transcribed_RNA"/>
</dbReference>
<proteinExistence type="predicted"/>
<dbReference type="EMBL" id="HBUE01208313">
    <property type="protein sequence ID" value="CAG6533167.1"/>
    <property type="molecule type" value="Transcribed_RNA"/>
</dbReference>
<sequence>MKCQTVKAQNVPPQGRDAAARWLQKVPKVGGLHVQKLSLFARVQPHPLHARELPLRAALERPAAEPQAQTRTHGHRGRLPEVPDGAEFAVEVWWFVSGIWEGRGGWFTADGGEGRRGGVSVAGESGCSEESGARAVGHHVGADVPGVAPADDAAHEDADAAKYELRAGFGAGECGRVEEACAG</sequence>
<feature type="region of interest" description="Disordered" evidence="1">
    <location>
        <begin position="61"/>
        <end position="80"/>
    </location>
</feature>
<name>A0A8D8KC26_CULPI</name>
<evidence type="ECO:0000313" key="2">
    <source>
        <dbReference type="EMBL" id="CAG6585047.1"/>
    </source>
</evidence>
<organism evidence="2">
    <name type="scientific">Culex pipiens</name>
    <name type="common">House mosquito</name>
    <dbReference type="NCBI Taxonomy" id="7175"/>
    <lineage>
        <taxon>Eukaryota</taxon>
        <taxon>Metazoa</taxon>
        <taxon>Ecdysozoa</taxon>
        <taxon>Arthropoda</taxon>
        <taxon>Hexapoda</taxon>
        <taxon>Insecta</taxon>
        <taxon>Pterygota</taxon>
        <taxon>Neoptera</taxon>
        <taxon>Endopterygota</taxon>
        <taxon>Diptera</taxon>
        <taxon>Nematocera</taxon>
        <taxon>Culicoidea</taxon>
        <taxon>Culicidae</taxon>
        <taxon>Culicinae</taxon>
        <taxon>Culicini</taxon>
        <taxon>Culex</taxon>
        <taxon>Culex</taxon>
    </lineage>
</organism>
<accession>A0A8D8KC26</accession>
<protein>
    <submittedName>
        <fullName evidence="2">(northern house mosquito) hypothetical protein</fullName>
    </submittedName>
</protein>